<organism evidence="1 2">
    <name type="scientific">Streptomyces hainanensis</name>
    <dbReference type="NCBI Taxonomy" id="402648"/>
    <lineage>
        <taxon>Bacteria</taxon>
        <taxon>Bacillati</taxon>
        <taxon>Actinomycetota</taxon>
        <taxon>Actinomycetes</taxon>
        <taxon>Kitasatosporales</taxon>
        <taxon>Streptomycetaceae</taxon>
        <taxon>Streptomyces</taxon>
    </lineage>
</organism>
<evidence type="ECO:0000313" key="2">
    <source>
        <dbReference type="Proteomes" id="UP000295345"/>
    </source>
</evidence>
<dbReference type="EMBL" id="SMKI01000541">
    <property type="protein sequence ID" value="TDC63857.1"/>
    <property type="molecule type" value="Genomic_DNA"/>
</dbReference>
<reference evidence="1 2" key="1">
    <citation type="submission" date="2019-03" db="EMBL/GenBank/DDBJ databases">
        <title>Draft genome sequences of novel Actinobacteria.</title>
        <authorList>
            <person name="Sahin N."/>
            <person name="Ay H."/>
            <person name="Saygin H."/>
        </authorList>
    </citation>
    <scope>NUCLEOTIDE SEQUENCE [LARGE SCALE GENOMIC DNA]</scope>
    <source>
        <strain evidence="1 2">DSM 41900</strain>
    </source>
</reference>
<dbReference type="AlphaFoldDB" id="A0A4R4SJQ2"/>
<comment type="caution">
    <text evidence="1">The sequence shown here is derived from an EMBL/GenBank/DDBJ whole genome shotgun (WGS) entry which is preliminary data.</text>
</comment>
<evidence type="ECO:0000313" key="1">
    <source>
        <dbReference type="EMBL" id="TDC63857.1"/>
    </source>
</evidence>
<accession>A0A4R4SJQ2</accession>
<name>A0A4R4SJQ2_9ACTN</name>
<keyword evidence="2" id="KW-1185">Reference proteome</keyword>
<dbReference type="Proteomes" id="UP000295345">
    <property type="component" value="Unassembled WGS sequence"/>
</dbReference>
<feature type="non-terminal residue" evidence="1">
    <location>
        <position position="41"/>
    </location>
</feature>
<gene>
    <name evidence="1" type="ORF">E1283_32030</name>
</gene>
<proteinExistence type="predicted"/>
<protein>
    <submittedName>
        <fullName evidence="1">Acyl carrier protein</fullName>
    </submittedName>
</protein>
<sequence length="41" mass="4379">MSEQSASYDVVVSVLVGKFQFVADELSPEMSVEEVGLDSLG</sequence>